<feature type="compositionally biased region" description="Acidic residues" evidence="1">
    <location>
        <begin position="88"/>
        <end position="101"/>
    </location>
</feature>
<protein>
    <submittedName>
        <fullName evidence="2">Uncharacterized protein</fullName>
    </submittedName>
</protein>
<dbReference type="EMBL" id="KZ805316">
    <property type="protein sequence ID" value="PVI05161.1"/>
    <property type="molecule type" value="Genomic_DNA"/>
</dbReference>
<feature type="region of interest" description="Disordered" evidence="1">
    <location>
        <begin position="84"/>
        <end position="109"/>
    </location>
</feature>
<name>A0A2V1E3W9_9PLEO</name>
<keyword evidence="3" id="KW-1185">Reference proteome</keyword>
<sequence length="291" mass="33176">MAPHAPEERAQLLSLIPKGSHKRFKGMCDRITSEFSYTTTQTKEDHRAALKSFLDKHPGALTAYNLYAPAFNASSTCRADLPIFPEDGGNETDPGDEENEVEPEHMENEFQETFPQEATQETFQQEAIQETFQQEAIQEASNPEYVEDAISREHPKTRTEPVFSEEFLDSEHAVKFIVNPTDFPLQRIRNLVSDARVDNPRGRLVAVSGMQAHFDFGYINYIRMQLKNGPVHQIDITDEEIMQLLGLSEEGDGKLRINWDNGRTHRYPSFILIEDDQKDVYGRPVGRIAFG</sequence>
<reference evidence="2 3" key="1">
    <citation type="journal article" date="2018" name="Sci. Rep.">
        <title>Comparative genomics provides insights into the lifestyle and reveals functional heterogeneity of dark septate endophytic fungi.</title>
        <authorList>
            <person name="Knapp D.G."/>
            <person name="Nemeth J.B."/>
            <person name="Barry K."/>
            <person name="Hainaut M."/>
            <person name="Henrissat B."/>
            <person name="Johnson J."/>
            <person name="Kuo A."/>
            <person name="Lim J.H.P."/>
            <person name="Lipzen A."/>
            <person name="Nolan M."/>
            <person name="Ohm R.A."/>
            <person name="Tamas L."/>
            <person name="Grigoriev I.V."/>
            <person name="Spatafora J.W."/>
            <person name="Nagy L.G."/>
            <person name="Kovacs G.M."/>
        </authorList>
    </citation>
    <scope>NUCLEOTIDE SEQUENCE [LARGE SCALE GENOMIC DNA]</scope>
    <source>
        <strain evidence="2 3">DSE2036</strain>
    </source>
</reference>
<accession>A0A2V1E3W9</accession>
<evidence type="ECO:0000256" key="1">
    <source>
        <dbReference type="SAM" id="MobiDB-lite"/>
    </source>
</evidence>
<evidence type="ECO:0000313" key="2">
    <source>
        <dbReference type="EMBL" id="PVI05161.1"/>
    </source>
</evidence>
<gene>
    <name evidence="2" type="ORF">DM02DRAFT_651075</name>
</gene>
<dbReference type="AlphaFoldDB" id="A0A2V1E3W9"/>
<proteinExistence type="predicted"/>
<evidence type="ECO:0000313" key="3">
    <source>
        <dbReference type="Proteomes" id="UP000244855"/>
    </source>
</evidence>
<organism evidence="2 3">
    <name type="scientific">Periconia macrospinosa</name>
    <dbReference type="NCBI Taxonomy" id="97972"/>
    <lineage>
        <taxon>Eukaryota</taxon>
        <taxon>Fungi</taxon>
        <taxon>Dikarya</taxon>
        <taxon>Ascomycota</taxon>
        <taxon>Pezizomycotina</taxon>
        <taxon>Dothideomycetes</taxon>
        <taxon>Pleosporomycetidae</taxon>
        <taxon>Pleosporales</taxon>
        <taxon>Massarineae</taxon>
        <taxon>Periconiaceae</taxon>
        <taxon>Periconia</taxon>
    </lineage>
</organism>
<dbReference type="Proteomes" id="UP000244855">
    <property type="component" value="Unassembled WGS sequence"/>
</dbReference>